<organism evidence="2 4">
    <name type="scientific">Prunus armeniaca</name>
    <name type="common">Apricot</name>
    <name type="synonym">Armeniaca vulgaris</name>
    <dbReference type="NCBI Taxonomy" id="36596"/>
    <lineage>
        <taxon>Eukaryota</taxon>
        <taxon>Viridiplantae</taxon>
        <taxon>Streptophyta</taxon>
        <taxon>Embryophyta</taxon>
        <taxon>Tracheophyta</taxon>
        <taxon>Spermatophyta</taxon>
        <taxon>Magnoliopsida</taxon>
        <taxon>eudicotyledons</taxon>
        <taxon>Gunneridae</taxon>
        <taxon>Pentapetalae</taxon>
        <taxon>rosids</taxon>
        <taxon>fabids</taxon>
        <taxon>Rosales</taxon>
        <taxon>Rosaceae</taxon>
        <taxon>Amygdaloideae</taxon>
        <taxon>Amygdaleae</taxon>
        <taxon>Prunus</taxon>
    </lineage>
</organism>
<name>A0A6J5X7B6_PRUAR</name>
<dbReference type="OrthoDB" id="10495374at2759"/>
<dbReference type="EMBL" id="CAEKKB010000004">
    <property type="protein sequence ID" value="CAB4308741.1"/>
    <property type="molecule type" value="Genomic_DNA"/>
</dbReference>
<reference evidence="2 3" key="2">
    <citation type="submission" date="2020-05" db="EMBL/GenBank/DDBJ databases">
        <authorList>
            <person name="Campoy J."/>
            <person name="Schneeberger K."/>
            <person name="Spophaly S."/>
        </authorList>
    </citation>
    <scope>NUCLEOTIDE SEQUENCE [LARGE SCALE GENOMIC DNA]</scope>
    <source>
        <strain evidence="2">PruArmRojPasFocal</strain>
    </source>
</reference>
<evidence type="ECO:0000313" key="3">
    <source>
        <dbReference type="Proteomes" id="UP000507222"/>
    </source>
</evidence>
<dbReference type="EMBL" id="CAEKDK010000004">
    <property type="protein sequence ID" value="CAB4278273.1"/>
    <property type="molecule type" value="Genomic_DNA"/>
</dbReference>
<evidence type="ECO:0000313" key="2">
    <source>
        <dbReference type="EMBL" id="CAB4308741.1"/>
    </source>
</evidence>
<sequence length="136" mass="15163">MGEKLGNFLGTFAMVDKGLNGDCLGSFLRIRVGVIEKKQYWRWKTSIKDVFRSHVSPVEIVHSHHVAFSSQKDISLGSDDTLHKVSEGSLSKKRRLASDYVREVPHYGEFGVSDVLCDVPMMISLGLRQGKEILGA</sequence>
<dbReference type="AlphaFoldDB" id="A0A6J5X7B6"/>
<proteinExistence type="predicted"/>
<evidence type="ECO:0000313" key="4">
    <source>
        <dbReference type="Proteomes" id="UP000507245"/>
    </source>
</evidence>
<accession>A0A6J5X7B6</accession>
<keyword evidence="4" id="KW-1185">Reference proteome</keyword>
<dbReference type="Proteomes" id="UP000507245">
    <property type="component" value="Unassembled WGS sequence"/>
</dbReference>
<reference evidence="4" key="1">
    <citation type="journal article" date="2020" name="Genome Biol.">
        <title>Gamete binning: chromosome-level and haplotype-resolved genome assembly enabled by high-throughput single-cell sequencing of gamete genomes.</title>
        <authorList>
            <person name="Campoy J.A."/>
            <person name="Sun H."/>
            <person name="Goel M."/>
            <person name="Jiao W.-B."/>
            <person name="Folz-Donahue K."/>
            <person name="Wang N."/>
            <person name="Rubio M."/>
            <person name="Liu C."/>
            <person name="Kukat C."/>
            <person name="Ruiz D."/>
            <person name="Huettel B."/>
            <person name="Schneeberger K."/>
        </authorList>
    </citation>
    <scope>NUCLEOTIDE SEQUENCE [LARGE SCALE GENOMIC DNA]</scope>
    <source>
        <strain evidence="4">cv. Rojo Pasion</strain>
    </source>
</reference>
<dbReference type="Proteomes" id="UP000507222">
    <property type="component" value="Unassembled WGS sequence"/>
</dbReference>
<evidence type="ECO:0000313" key="1">
    <source>
        <dbReference type="EMBL" id="CAB4278273.1"/>
    </source>
</evidence>
<gene>
    <name evidence="1" type="ORF">CURHAP_LOCUS28782</name>
    <name evidence="2" type="ORF">ORAREDHAP_LOCUS28567</name>
</gene>
<protein>
    <submittedName>
        <fullName evidence="2">Uncharacterized protein</fullName>
    </submittedName>
</protein>